<dbReference type="STRING" id="94130.A0A2Z6QKN7"/>
<keyword evidence="6" id="KW-1185">Reference proteome</keyword>
<evidence type="ECO:0000256" key="4">
    <source>
        <dbReference type="SAM" id="Phobius"/>
    </source>
</evidence>
<dbReference type="SUPFAM" id="SSF52058">
    <property type="entry name" value="L domain-like"/>
    <property type="match status" value="1"/>
</dbReference>
<keyword evidence="4" id="KW-0472">Membrane</keyword>
<sequence>MSEEIYGNSAFSSESESDNESYRSKKRKVKVQRPNAAVIGSSVTPVFTTENIPPMRNNNNNRSNNNSYYTNSNASTLIHFNYDNNPHPTKKKSFFSKIYSKISKLFWWKKKKNKEIVIPVTMTKEEKKKKKKEKRNCCLIILLIIIIILLLGNIAALDVAYAAYRNSPLSKVSNITTLVNNSNGGFTPTQEQNLKATICSTILGTTPPLNFNCDFCWDDQSFYNVTTFCLLRSVYNNAFNQSSFDHIGWFRDIDYCRWLGIKCDNSNNIVELNLEFPNIPRVLENRIGALTTLQKLSIIGGLQLPNNQLPVSMFSMSNLQTLILTATGFTGPIPNTFNKMTSLKSLQFRQNLQLTEPIPDSIASTSLDVLIYTQQNVSGPIPDFIGNSPTLQQSLESLDLSNNLFTGNIPNSLMNLTKLRILGLGTNLLTGDFPFLAIISSRFAKTLANLSIQQNTFTGVIPPSLAQCDKLQIINLAFNSFTGSIPAELSTLNDLGFLTLSGNKLTGNIPDSLGNLKFIRLDLNNNLLTGPIPASICQNTYSFCNLQENQLSPLPTTCNVCTL</sequence>
<dbReference type="FunFam" id="3.80.10.10:FF:000041">
    <property type="entry name" value="LRR receptor-like serine/threonine-protein kinase ERECTA"/>
    <property type="match status" value="1"/>
</dbReference>
<dbReference type="PANTHER" id="PTHR48007">
    <property type="entry name" value="LEUCINE-RICH REPEAT RECEPTOR-LIKE PROTEIN KINASE PXC1"/>
    <property type="match status" value="1"/>
</dbReference>
<evidence type="ECO:0000256" key="1">
    <source>
        <dbReference type="ARBA" id="ARBA00022614"/>
    </source>
</evidence>
<proteinExistence type="predicted"/>
<evidence type="ECO:0000313" key="6">
    <source>
        <dbReference type="Proteomes" id="UP000247702"/>
    </source>
</evidence>
<keyword evidence="4" id="KW-0812">Transmembrane</keyword>
<accession>A0A2Z6QKN7</accession>
<dbReference type="InterPro" id="IPR046959">
    <property type="entry name" value="PRK1-6/SRF4-like"/>
</dbReference>
<protein>
    <recommendedName>
        <fullName evidence="7">Leucine-rich repeat-containing N-terminal plant-type domain-containing protein</fullName>
    </recommendedName>
</protein>
<keyword evidence="1" id="KW-0433">Leucine-rich repeat</keyword>
<organism evidence="5 6">
    <name type="scientific">Rhizophagus clarus</name>
    <dbReference type="NCBI Taxonomy" id="94130"/>
    <lineage>
        <taxon>Eukaryota</taxon>
        <taxon>Fungi</taxon>
        <taxon>Fungi incertae sedis</taxon>
        <taxon>Mucoromycota</taxon>
        <taxon>Glomeromycotina</taxon>
        <taxon>Glomeromycetes</taxon>
        <taxon>Glomerales</taxon>
        <taxon>Glomeraceae</taxon>
        <taxon>Rhizophagus</taxon>
    </lineage>
</organism>
<evidence type="ECO:0000256" key="2">
    <source>
        <dbReference type="ARBA" id="ARBA00022737"/>
    </source>
</evidence>
<dbReference type="Pfam" id="PF00560">
    <property type="entry name" value="LRR_1"/>
    <property type="match status" value="2"/>
</dbReference>
<gene>
    <name evidence="5" type="ORF">RclHR1_17100004</name>
</gene>
<keyword evidence="4" id="KW-1133">Transmembrane helix</keyword>
<dbReference type="InterPro" id="IPR032675">
    <property type="entry name" value="LRR_dom_sf"/>
</dbReference>
<feature type="region of interest" description="Disordered" evidence="3">
    <location>
        <begin position="1"/>
        <end position="33"/>
    </location>
</feature>
<comment type="caution">
    <text evidence="5">The sequence shown here is derived from an EMBL/GenBank/DDBJ whole genome shotgun (WGS) entry which is preliminary data.</text>
</comment>
<reference evidence="5 6" key="1">
    <citation type="submission" date="2017-11" db="EMBL/GenBank/DDBJ databases">
        <title>The genome of Rhizophagus clarus HR1 reveals common genetic basis of auxotrophy among arbuscular mycorrhizal fungi.</title>
        <authorList>
            <person name="Kobayashi Y."/>
        </authorList>
    </citation>
    <scope>NUCLEOTIDE SEQUENCE [LARGE SCALE GENOMIC DNA]</scope>
    <source>
        <strain evidence="5 6">HR1</strain>
    </source>
</reference>
<dbReference type="InterPro" id="IPR001611">
    <property type="entry name" value="Leu-rich_rpt"/>
</dbReference>
<dbReference type="Pfam" id="PF13855">
    <property type="entry name" value="LRR_8"/>
    <property type="match status" value="1"/>
</dbReference>
<evidence type="ECO:0000313" key="5">
    <source>
        <dbReference type="EMBL" id="GBB90235.1"/>
    </source>
</evidence>
<feature type="transmembrane region" description="Helical" evidence="4">
    <location>
        <begin position="137"/>
        <end position="164"/>
    </location>
</feature>
<dbReference type="Proteomes" id="UP000247702">
    <property type="component" value="Unassembled WGS sequence"/>
</dbReference>
<name>A0A2Z6QKN7_9GLOM</name>
<evidence type="ECO:0008006" key="7">
    <source>
        <dbReference type="Google" id="ProtNLM"/>
    </source>
</evidence>
<dbReference type="EMBL" id="BEXD01000792">
    <property type="protein sequence ID" value="GBB90235.1"/>
    <property type="molecule type" value="Genomic_DNA"/>
</dbReference>
<dbReference type="Gene3D" id="3.80.10.10">
    <property type="entry name" value="Ribonuclease Inhibitor"/>
    <property type="match status" value="2"/>
</dbReference>
<evidence type="ECO:0000256" key="3">
    <source>
        <dbReference type="SAM" id="MobiDB-lite"/>
    </source>
</evidence>
<dbReference type="AlphaFoldDB" id="A0A2Z6QKN7"/>
<keyword evidence="2" id="KW-0677">Repeat</keyword>
<dbReference type="PANTHER" id="PTHR48007:SF4">
    <property type="entry name" value="LEUCINE-RICH REPEAT RECEPTOR-LIKE PROTEIN KINASE PXC1"/>
    <property type="match status" value="1"/>
</dbReference>